<proteinExistence type="predicted"/>
<gene>
    <name evidence="1" type="ORF">F3D71_31385</name>
</gene>
<name>A0A5M5BUT8_BACOV</name>
<dbReference type="InterPro" id="IPR008928">
    <property type="entry name" value="6-hairpin_glycosidase_sf"/>
</dbReference>
<organism evidence="1 2">
    <name type="scientific">Bacteroides ovatus</name>
    <dbReference type="NCBI Taxonomy" id="28116"/>
    <lineage>
        <taxon>Bacteria</taxon>
        <taxon>Pseudomonadati</taxon>
        <taxon>Bacteroidota</taxon>
        <taxon>Bacteroidia</taxon>
        <taxon>Bacteroidales</taxon>
        <taxon>Bacteroidaceae</taxon>
        <taxon>Bacteroides</taxon>
    </lineage>
</organism>
<accession>A0A5M5BUT8</accession>
<dbReference type="Gene3D" id="1.50.10.10">
    <property type="match status" value="1"/>
</dbReference>
<feature type="non-terminal residue" evidence="1">
    <location>
        <position position="1"/>
    </location>
</feature>
<dbReference type="Proteomes" id="UP000323717">
    <property type="component" value="Unassembled WGS sequence"/>
</dbReference>
<sequence length="247" mass="28416">EVLEKYNRLVQETAEFMYSFATYDELEGRYVLKGAIPAQETLRAAETVNPPFELSYWHFAMQTAQQWRERMGQQRSLEWDEMIDKLSPLASNKEGLYLAAETATDTYKDIRYTSDHMAVLGAVGILPMNKLIREDYMKNTLHWIWDNWNWGKTWGWDYPMTAMNAARLGEPEKAVGALLMDKRTNTYLPNGHNYQDGRLRIYLPGNGGLLTAIAMMCAGWDGCTETNPGFPKDGTWNVRWEGLKPLP</sequence>
<reference evidence="1 2" key="1">
    <citation type="journal article" date="2019" name="Nat. Med.">
        <title>A library of human gut bacterial isolates paired with longitudinal multiomics data enables mechanistic microbiome research.</title>
        <authorList>
            <person name="Poyet M."/>
            <person name="Groussin M."/>
            <person name="Gibbons S.M."/>
            <person name="Avila-Pacheco J."/>
            <person name="Jiang X."/>
            <person name="Kearney S.M."/>
            <person name="Perrotta A.R."/>
            <person name="Berdy B."/>
            <person name="Zhao S."/>
            <person name="Lieberman T.D."/>
            <person name="Swanson P.K."/>
            <person name="Smith M."/>
            <person name="Roesemann S."/>
            <person name="Alexander J.E."/>
            <person name="Rich S.A."/>
            <person name="Livny J."/>
            <person name="Vlamakis H."/>
            <person name="Clish C."/>
            <person name="Bullock K."/>
            <person name="Deik A."/>
            <person name="Scott J."/>
            <person name="Pierce K.A."/>
            <person name="Xavier R.J."/>
            <person name="Alm E.J."/>
        </authorList>
    </citation>
    <scope>NUCLEOTIDE SEQUENCE [LARGE SCALE GENOMIC DNA]</scope>
    <source>
        <strain evidence="1 2">BIOML-A163</strain>
    </source>
</reference>
<evidence type="ECO:0000313" key="2">
    <source>
        <dbReference type="Proteomes" id="UP000323717"/>
    </source>
</evidence>
<dbReference type="GO" id="GO:0005975">
    <property type="term" value="P:carbohydrate metabolic process"/>
    <property type="evidence" value="ECO:0007669"/>
    <property type="project" value="InterPro"/>
</dbReference>
<dbReference type="SUPFAM" id="SSF48208">
    <property type="entry name" value="Six-hairpin glycosidases"/>
    <property type="match status" value="1"/>
</dbReference>
<dbReference type="EMBL" id="VWLE01000994">
    <property type="protein sequence ID" value="KAA3931712.1"/>
    <property type="molecule type" value="Genomic_DNA"/>
</dbReference>
<dbReference type="AlphaFoldDB" id="A0A5M5BUT8"/>
<comment type="caution">
    <text evidence="1">The sequence shown here is derived from an EMBL/GenBank/DDBJ whole genome shotgun (WGS) entry which is preliminary data.</text>
</comment>
<protein>
    <submittedName>
        <fullName evidence="1">Uncharacterized protein</fullName>
    </submittedName>
</protein>
<dbReference type="InterPro" id="IPR012341">
    <property type="entry name" value="6hp_glycosidase-like_sf"/>
</dbReference>
<evidence type="ECO:0000313" key="1">
    <source>
        <dbReference type="EMBL" id="KAA3931712.1"/>
    </source>
</evidence>